<accession>A0A0A9CY74</accession>
<name>A0A0A9CY74_ARUDO</name>
<evidence type="ECO:0000313" key="1">
    <source>
        <dbReference type="EMBL" id="JAD78350.1"/>
    </source>
</evidence>
<protein>
    <submittedName>
        <fullName evidence="1">Uncharacterized protein</fullName>
    </submittedName>
</protein>
<organism evidence="1">
    <name type="scientific">Arundo donax</name>
    <name type="common">Giant reed</name>
    <name type="synonym">Donax arundinaceus</name>
    <dbReference type="NCBI Taxonomy" id="35708"/>
    <lineage>
        <taxon>Eukaryota</taxon>
        <taxon>Viridiplantae</taxon>
        <taxon>Streptophyta</taxon>
        <taxon>Embryophyta</taxon>
        <taxon>Tracheophyta</taxon>
        <taxon>Spermatophyta</taxon>
        <taxon>Magnoliopsida</taxon>
        <taxon>Liliopsida</taxon>
        <taxon>Poales</taxon>
        <taxon>Poaceae</taxon>
        <taxon>PACMAD clade</taxon>
        <taxon>Arundinoideae</taxon>
        <taxon>Arundineae</taxon>
        <taxon>Arundo</taxon>
    </lineage>
</organism>
<proteinExistence type="predicted"/>
<dbReference type="AlphaFoldDB" id="A0A0A9CY74"/>
<reference evidence="1" key="1">
    <citation type="submission" date="2014-09" db="EMBL/GenBank/DDBJ databases">
        <authorList>
            <person name="Magalhaes I.L.F."/>
            <person name="Oliveira U."/>
            <person name="Santos F.R."/>
            <person name="Vidigal T.H.D.A."/>
            <person name="Brescovit A.D."/>
            <person name="Santos A.J."/>
        </authorList>
    </citation>
    <scope>NUCLEOTIDE SEQUENCE</scope>
    <source>
        <tissue evidence="1">Shoot tissue taken approximately 20 cm above the soil surface</tissue>
    </source>
</reference>
<sequence>MASVAPPESLLPPRLVSQGPETSSCFFLFSFSLWMPFKPPSFRHRISDFSYNGVIHYTTHVDEVADGVSPDSVAYGQSTRGSQGKTFTVCLQVP</sequence>
<reference evidence="1" key="2">
    <citation type="journal article" date="2015" name="Data Brief">
        <title>Shoot transcriptome of the giant reed, Arundo donax.</title>
        <authorList>
            <person name="Barrero R.A."/>
            <person name="Guerrero F.D."/>
            <person name="Moolhuijzen P."/>
            <person name="Goolsby J.A."/>
            <person name="Tidwell J."/>
            <person name="Bellgard S.E."/>
            <person name="Bellgard M.I."/>
        </authorList>
    </citation>
    <scope>NUCLEOTIDE SEQUENCE</scope>
    <source>
        <tissue evidence="1">Shoot tissue taken approximately 20 cm above the soil surface</tissue>
    </source>
</reference>
<dbReference type="EMBL" id="GBRH01219545">
    <property type="protein sequence ID" value="JAD78350.1"/>
    <property type="molecule type" value="Transcribed_RNA"/>
</dbReference>